<sequence length="183" mass="20741">MVLGVLRDYLGVPRGYSYFDTPDGEDCGKKIWFVTKEALIHGPLLSAVYIMGYVRPKTYVDALVRVPYITLPLTGMGIAFAATTCMATNIRKQDDKWNYLLGGWAAAIVFGAWRRSIRNGFKAAIPLSLVPTLKKDSWQNTNDNWGARKVNPQRSFYWNVRKDLSILPDPGRKWRKSANEILP</sequence>
<evidence type="ECO:0000256" key="9">
    <source>
        <dbReference type="ARBA" id="ARBA00030608"/>
    </source>
</evidence>
<evidence type="ECO:0000256" key="6">
    <source>
        <dbReference type="ARBA" id="ARBA00022989"/>
    </source>
</evidence>
<comment type="subcellular location">
    <subcellularLocation>
        <location evidence="1">Mitochondrion inner membrane</location>
        <topology evidence="1">Multi-pass membrane protein</topology>
        <orientation evidence="1">Matrix side</orientation>
    </subcellularLocation>
</comment>
<evidence type="ECO:0000256" key="3">
    <source>
        <dbReference type="ARBA" id="ARBA00018191"/>
    </source>
</evidence>
<proteinExistence type="inferred from homology"/>
<keyword evidence="5" id="KW-0999">Mitochondrion inner membrane</keyword>
<evidence type="ECO:0000256" key="7">
    <source>
        <dbReference type="ARBA" id="ARBA00023128"/>
    </source>
</evidence>
<feature type="transmembrane region" description="Helical" evidence="11">
    <location>
        <begin position="38"/>
        <end position="54"/>
    </location>
</feature>
<evidence type="ECO:0000256" key="4">
    <source>
        <dbReference type="ARBA" id="ARBA00022692"/>
    </source>
</evidence>
<feature type="transmembrane region" description="Helical" evidence="11">
    <location>
        <begin position="66"/>
        <end position="90"/>
    </location>
</feature>
<evidence type="ECO:0000256" key="1">
    <source>
        <dbReference type="ARBA" id="ARBA00004292"/>
    </source>
</evidence>
<reference evidence="12 13" key="1">
    <citation type="submission" date="2022-12" db="EMBL/GenBank/DDBJ databases">
        <title>Chromosome-level genome assembly of true bugs.</title>
        <authorList>
            <person name="Ma L."/>
            <person name="Li H."/>
        </authorList>
    </citation>
    <scope>NUCLEOTIDE SEQUENCE [LARGE SCALE GENOMIC DNA]</scope>
    <source>
        <strain evidence="12">Lab_2022b</strain>
    </source>
</reference>
<dbReference type="AlphaFoldDB" id="A0AAW1CFH1"/>
<evidence type="ECO:0000256" key="10">
    <source>
        <dbReference type="ARBA" id="ARBA00031497"/>
    </source>
</evidence>
<accession>A0AAW1CFH1</accession>
<evidence type="ECO:0000256" key="2">
    <source>
        <dbReference type="ARBA" id="ARBA00008699"/>
    </source>
</evidence>
<name>A0AAW1CFH1_9HEMI</name>
<dbReference type="GO" id="GO:0006120">
    <property type="term" value="P:mitochondrial electron transport, NADH to ubiquinone"/>
    <property type="evidence" value="ECO:0007669"/>
    <property type="project" value="InterPro"/>
</dbReference>
<dbReference type="GO" id="GO:0045271">
    <property type="term" value="C:respiratory chain complex I"/>
    <property type="evidence" value="ECO:0007669"/>
    <property type="project" value="InterPro"/>
</dbReference>
<dbReference type="PANTHER" id="PTHR21382">
    <property type="entry name" value="NADH-UBIQUINONE OXIDOREDUCTASE SUBUNIT"/>
    <property type="match status" value="1"/>
</dbReference>
<evidence type="ECO:0000256" key="5">
    <source>
        <dbReference type="ARBA" id="ARBA00022792"/>
    </source>
</evidence>
<keyword evidence="8 11" id="KW-0472">Membrane</keyword>
<keyword evidence="6 11" id="KW-1133">Transmembrane helix</keyword>
<comment type="caution">
    <text evidence="12">The sequence shown here is derived from an EMBL/GenBank/DDBJ whole genome shotgun (WGS) entry which is preliminary data.</text>
</comment>
<keyword evidence="7" id="KW-0496">Mitochondrion</keyword>
<protein>
    <recommendedName>
        <fullName evidence="3">NADH dehydrogenase [ubiquinone] 1 alpha subcomplex subunit 11</fullName>
    </recommendedName>
    <alternativeName>
        <fullName evidence="9">Complex I-B14.7</fullName>
    </alternativeName>
    <alternativeName>
        <fullName evidence="10">NADH-ubiquinone oxidoreductase subunit B14.7</fullName>
    </alternativeName>
</protein>
<dbReference type="InterPro" id="IPR039205">
    <property type="entry name" value="NDUFA11"/>
</dbReference>
<dbReference type="Proteomes" id="UP001461498">
    <property type="component" value="Unassembled WGS sequence"/>
</dbReference>
<comment type="similarity">
    <text evidence="2">Belongs to the complex I NDUFA11 subunit family.</text>
</comment>
<keyword evidence="13" id="KW-1185">Reference proteome</keyword>
<gene>
    <name evidence="12" type="ORF">O3M35_012951</name>
</gene>
<feature type="transmembrane region" description="Helical" evidence="11">
    <location>
        <begin position="96"/>
        <end position="113"/>
    </location>
</feature>
<evidence type="ECO:0000313" key="13">
    <source>
        <dbReference type="Proteomes" id="UP001461498"/>
    </source>
</evidence>
<evidence type="ECO:0000313" key="12">
    <source>
        <dbReference type="EMBL" id="KAK9496822.1"/>
    </source>
</evidence>
<organism evidence="12 13">
    <name type="scientific">Rhynocoris fuscipes</name>
    <dbReference type="NCBI Taxonomy" id="488301"/>
    <lineage>
        <taxon>Eukaryota</taxon>
        <taxon>Metazoa</taxon>
        <taxon>Ecdysozoa</taxon>
        <taxon>Arthropoda</taxon>
        <taxon>Hexapoda</taxon>
        <taxon>Insecta</taxon>
        <taxon>Pterygota</taxon>
        <taxon>Neoptera</taxon>
        <taxon>Paraneoptera</taxon>
        <taxon>Hemiptera</taxon>
        <taxon>Heteroptera</taxon>
        <taxon>Panheteroptera</taxon>
        <taxon>Cimicomorpha</taxon>
        <taxon>Reduviidae</taxon>
        <taxon>Harpactorinae</taxon>
        <taxon>Harpactorini</taxon>
        <taxon>Rhynocoris</taxon>
    </lineage>
</organism>
<keyword evidence="4 11" id="KW-0812">Transmembrane</keyword>
<evidence type="ECO:0000256" key="8">
    <source>
        <dbReference type="ARBA" id="ARBA00023136"/>
    </source>
</evidence>
<evidence type="ECO:0000256" key="11">
    <source>
        <dbReference type="SAM" id="Phobius"/>
    </source>
</evidence>
<dbReference type="GO" id="GO:0005743">
    <property type="term" value="C:mitochondrial inner membrane"/>
    <property type="evidence" value="ECO:0007669"/>
    <property type="project" value="UniProtKB-SubCell"/>
</dbReference>
<dbReference type="EMBL" id="JAPXFL010000051">
    <property type="protein sequence ID" value="KAK9496822.1"/>
    <property type="molecule type" value="Genomic_DNA"/>
</dbReference>
<dbReference type="PANTHER" id="PTHR21382:SF1">
    <property type="entry name" value="NADH DEHYDROGENASE [UBIQUINONE] 1 ALPHA SUBCOMPLEX SUBUNIT 11"/>
    <property type="match status" value="1"/>
</dbReference>